<evidence type="ECO:0000313" key="2">
    <source>
        <dbReference type="EMBL" id="CAF9926907.1"/>
    </source>
</evidence>
<name>A0A8H3FKT5_9LECA</name>
<dbReference type="Proteomes" id="UP000664521">
    <property type="component" value="Unassembled WGS sequence"/>
</dbReference>
<dbReference type="EMBL" id="CAJPDS010000043">
    <property type="protein sequence ID" value="CAF9926907.1"/>
    <property type="molecule type" value="Genomic_DNA"/>
</dbReference>
<accession>A0A8H3FKT5</accession>
<reference evidence="2" key="1">
    <citation type="submission" date="2021-03" db="EMBL/GenBank/DDBJ databases">
        <authorList>
            <person name="Tagirdzhanova G."/>
        </authorList>
    </citation>
    <scope>NUCLEOTIDE SEQUENCE</scope>
</reference>
<protein>
    <submittedName>
        <fullName evidence="2">Uncharacterized protein</fullName>
    </submittedName>
</protein>
<comment type="caution">
    <text evidence="2">The sequence shown here is derived from an EMBL/GenBank/DDBJ whole genome shotgun (WGS) entry which is preliminary data.</text>
</comment>
<feature type="compositionally biased region" description="Polar residues" evidence="1">
    <location>
        <begin position="11"/>
        <end position="40"/>
    </location>
</feature>
<proteinExistence type="predicted"/>
<gene>
    <name evidence="2" type="ORF">HETSPECPRED_006451</name>
</gene>
<evidence type="ECO:0000313" key="3">
    <source>
        <dbReference type="Proteomes" id="UP000664521"/>
    </source>
</evidence>
<sequence>MSVPVEDGPQGISSSNQATPQLDSLVSASHSLSEGSQAETSKSEDEISGLGAVDLGESTMDISSEGAGISDFPSTEPAHEAAPPILHHRYRNHRPRELSRLPNHLTT</sequence>
<dbReference type="AlphaFoldDB" id="A0A8H3FKT5"/>
<feature type="region of interest" description="Disordered" evidence="1">
    <location>
        <begin position="1"/>
        <end position="107"/>
    </location>
</feature>
<evidence type="ECO:0000256" key="1">
    <source>
        <dbReference type="SAM" id="MobiDB-lite"/>
    </source>
</evidence>
<keyword evidence="3" id="KW-1185">Reference proteome</keyword>
<organism evidence="2 3">
    <name type="scientific">Heterodermia speciosa</name>
    <dbReference type="NCBI Taxonomy" id="116794"/>
    <lineage>
        <taxon>Eukaryota</taxon>
        <taxon>Fungi</taxon>
        <taxon>Dikarya</taxon>
        <taxon>Ascomycota</taxon>
        <taxon>Pezizomycotina</taxon>
        <taxon>Lecanoromycetes</taxon>
        <taxon>OSLEUM clade</taxon>
        <taxon>Lecanoromycetidae</taxon>
        <taxon>Caliciales</taxon>
        <taxon>Physciaceae</taxon>
        <taxon>Heterodermia</taxon>
    </lineage>
</organism>